<feature type="transmembrane region" description="Helical" evidence="5">
    <location>
        <begin position="291"/>
        <end position="310"/>
    </location>
</feature>
<evidence type="ECO:0000313" key="8">
    <source>
        <dbReference type="EMBL" id="MBN3276694.1"/>
    </source>
</evidence>
<dbReference type="Proteomes" id="UP001166093">
    <property type="component" value="Unassembled WGS sequence"/>
</dbReference>
<keyword evidence="4 5" id="KW-0472">Membrane</keyword>
<dbReference type="PROSITE" id="PS00236">
    <property type="entry name" value="NEUROTR_ION_CHANNEL"/>
    <property type="match status" value="1"/>
</dbReference>
<accession>A0ABS2XS05</accession>
<reference evidence="8" key="1">
    <citation type="journal article" date="2021" name="Cell">
        <title>Tracing the genetic footprints of vertebrate landing in non-teleost ray-finned fishes.</title>
        <authorList>
            <person name="Bi X."/>
            <person name="Wang K."/>
            <person name="Yang L."/>
            <person name="Pan H."/>
            <person name="Jiang H."/>
            <person name="Wei Q."/>
            <person name="Fang M."/>
            <person name="Yu H."/>
            <person name="Zhu C."/>
            <person name="Cai Y."/>
            <person name="He Y."/>
            <person name="Gan X."/>
            <person name="Zeng H."/>
            <person name="Yu D."/>
            <person name="Zhu Y."/>
            <person name="Jiang H."/>
            <person name="Qiu Q."/>
            <person name="Yang H."/>
            <person name="Zhang Y.E."/>
            <person name="Wang W."/>
            <person name="Zhu M."/>
            <person name="He S."/>
            <person name="Zhang G."/>
        </authorList>
    </citation>
    <scope>NUCLEOTIDE SEQUENCE</scope>
    <source>
        <strain evidence="8">Pddl_001</strain>
    </source>
</reference>
<dbReference type="SUPFAM" id="SSF90112">
    <property type="entry name" value="Neurotransmitter-gated ion-channel transmembrane pore"/>
    <property type="match status" value="1"/>
</dbReference>
<dbReference type="SUPFAM" id="SSF63712">
    <property type="entry name" value="Nicotinic receptor ligand binding domain-like"/>
    <property type="match status" value="1"/>
</dbReference>
<evidence type="ECO:0000256" key="1">
    <source>
        <dbReference type="ARBA" id="ARBA00004141"/>
    </source>
</evidence>
<evidence type="ECO:0000256" key="5">
    <source>
        <dbReference type="SAM" id="Phobius"/>
    </source>
</evidence>
<dbReference type="InterPro" id="IPR036719">
    <property type="entry name" value="Neuro-gated_channel_TM_sf"/>
</dbReference>
<evidence type="ECO:0000256" key="4">
    <source>
        <dbReference type="ARBA" id="ARBA00023136"/>
    </source>
</evidence>
<dbReference type="InterPro" id="IPR036734">
    <property type="entry name" value="Neur_chan_lig-bd_sf"/>
</dbReference>
<evidence type="ECO:0000256" key="3">
    <source>
        <dbReference type="ARBA" id="ARBA00022989"/>
    </source>
</evidence>
<dbReference type="InterPro" id="IPR006202">
    <property type="entry name" value="Neur_chan_lig-bd"/>
</dbReference>
<evidence type="ECO:0000313" key="9">
    <source>
        <dbReference type="Proteomes" id="UP001166093"/>
    </source>
</evidence>
<protein>
    <submittedName>
        <fullName evidence="8">5HT3A protein</fullName>
    </submittedName>
</protein>
<evidence type="ECO:0000259" key="6">
    <source>
        <dbReference type="Pfam" id="PF02931"/>
    </source>
</evidence>
<sequence>MRFYKTFQPILDTPGMRPSSTWRQPTHINLSINIKEIIGVDEKTHILITFVALRQLWFNEFLVWDPSEFDGMDHLNVPVEFIWTPDFYIYELQVHVGEDLSPFIPYLYLHHDGQVIHDQPIRAVTSCNLDIFYFPFDTHSCILTFGPYLHTGGYFLVCMALLVASLLESIFISNVLHRKSLQGREVPSWVRTLVLHKLAQMICYKKKESSKHQAEESIYTIHSNKNAENPVWKISSQKPACTEIRILTFLKKTCEDVQVMRDTLKNLQARKKSSKEWVEVSCVLDILLLRLYILFIALTSLCLCILWSHWYRV</sequence>
<keyword evidence="3 5" id="KW-1133">Transmembrane helix</keyword>
<dbReference type="EMBL" id="JAAWVQ010061963">
    <property type="protein sequence ID" value="MBN3276694.1"/>
    <property type="molecule type" value="Genomic_DNA"/>
</dbReference>
<dbReference type="Gene3D" id="2.70.170.10">
    <property type="entry name" value="Neurotransmitter-gated ion-channel ligand-binding domain"/>
    <property type="match status" value="1"/>
</dbReference>
<dbReference type="InterPro" id="IPR006029">
    <property type="entry name" value="Neurotrans-gated_channel_TM"/>
</dbReference>
<dbReference type="PANTHER" id="PTHR18945">
    <property type="entry name" value="NEUROTRANSMITTER GATED ION CHANNEL"/>
    <property type="match status" value="1"/>
</dbReference>
<feature type="domain" description="Neurotransmitter-gated ion-channel ligand-binding" evidence="6">
    <location>
        <begin position="16"/>
        <end position="152"/>
    </location>
</feature>
<proteinExistence type="predicted"/>
<dbReference type="InterPro" id="IPR006201">
    <property type="entry name" value="Neur_channel"/>
</dbReference>
<feature type="domain" description="Neurotransmitter-gated ion-channel transmembrane" evidence="7">
    <location>
        <begin position="153"/>
        <end position="301"/>
    </location>
</feature>
<comment type="subcellular location">
    <subcellularLocation>
        <location evidence="1">Membrane</location>
        <topology evidence="1">Multi-pass membrane protein</topology>
    </subcellularLocation>
</comment>
<evidence type="ECO:0000259" key="7">
    <source>
        <dbReference type="Pfam" id="PF02932"/>
    </source>
</evidence>
<dbReference type="Pfam" id="PF02931">
    <property type="entry name" value="Neur_chan_LBD"/>
    <property type="match status" value="1"/>
</dbReference>
<feature type="non-terminal residue" evidence="8">
    <location>
        <position position="313"/>
    </location>
</feature>
<dbReference type="Pfam" id="PF02932">
    <property type="entry name" value="Neur_chan_memb"/>
    <property type="match status" value="1"/>
</dbReference>
<comment type="caution">
    <text evidence="8">The sequence shown here is derived from an EMBL/GenBank/DDBJ whole genome shotgun (WGS) entry which is preliminary data.</text>
</comment>
<keyword evidence="9" id="KW-1185">Reference proteome</keyword>
<feature type="transmembrane region" description="Helical" evidence="5">
    <location>
        <begin position="154"/>
        <end position="176"/>
    </location>
</feature>
<feature type="non-terminal residue" evidence="8">
    <location>
        <position position="1"/>
    </location>
</feature>
<keyword evidence="2 5" id="KW-0812">Transmembrane</keyword>
<evidence type="ECO:0000256" key="2">
    <source>
        <dbReference type="ARBA" id="ARBA00022692"/>
    </source>
</evidence>
<name>A0ABS2XS05_POLSP</name>
<gene>
    <name evidence="8" type="primary">Htr3a_2</name>
    <name evidence="8" type="ORF">GTO93_0001641</name>
</gene>
<organism evidence="8 9">
    <name type="scientific">Polyodon spathula</name>
    <name type="common">North American paddlefish</name>
    <name type="synonym">Squalus spathula</name>
    <dbReference type="NCBI Taxonomy" id="7913"/>
    <lineage>
        <taxon>Eukaryota</taxon>
        <taxon>Metazoa</taxon>
        <taxon>Chordata</taxon>
        <taxon>Craniata</taxon>
        <taxon>Vertebrata</taxon>
        <taxon>Euteleostomi</taxon>
        <taxon>Actinopterygii</taxon>
        <taxon>Chondrostei</taxon>
        <taxon>Acipenseriformes</taxon>
        <taxon>Polyodontidae</taxon>
        <taxon>Polyodon</taxon>
    </lineage>
</organism>
<dbReference type="InterPro" id="IPR018000">
    <property type="entry name" value="Neurotransmitter_ion_chnl_CS"/>
</dbReference>